<sequence>MERSYTFVSALTKAGKNRKEAAGEFNASFFFRANGSLTPADDNVAIARLRNSSPTLRNIDFSAPYTKGPSLFHELVIEDEDAPCLGKLLPLSPDHGSTTVRVIRAPKMQLLGVLSKGISKLHIGTTVFPGKGSLLQSSNQNSHVCKYLFLFRFASSSGNDRHQVDNHNVHGEVEATDGDEKCAKYDPLDPIECLESYLKRVVLENYSGDMADVEFAKFFVLNAKVLEEMKFVSSDSCDHEWKSNQHMWLQVDSRASPDARLEFMSSCEDALTDYKHTHDLSMVDSLRENL</sequence>
<name>M8B0S1_AEGTA</name>
<reference evidence="1" key="1">
    <citation type="submission" date="2015-06" db="UniProtKB">
        <authorList>
            <consortium name="EnsemblPlants"/>
        </authorList>
    </citation>
    <scope>IDENTIFICATION</scope>
</reference>
<dbReference type="SMART" id="SM00579">
    <property type="entry name" value="FBD"/>
    <property type="match status" value="1"/>
</dbReference>
<dbReference type="ExpressionAtlas" id="M8B0S1">
    <property type="expression patterns" value="baseline"/>
</dbReference>
<protein>
    <submittedName>
        <fullName evidence="1">Uncharacterized protein</fullName>
    </submittedName>
</protein>
<accession>M8B0S1</accession>
<dbReference type="InterPro" id="IPR006566">
    <property type="entry name" value="FBD"/>
</dbReference>
<dbReference type="EnsemblPlants" id="EMT10352">
    <property type="protein sequence ID" value="EMT10352"/>
    <property type="gene ID" value="F775_04666"/>
</dbReference>
<dbReference type="InterPro" id="IPR055411">
    <property type="entry name" value="LRR_FXL15/At3g58940/PEG3-like"/>
</dbReference>
<evidence type="ECO:0000313" key="1">
    <source>
        <dbReference type="EnsemblPlants" id="EMT10352"/>
    </source>
</evidence>
<dbReference type="PANTHER" id="PTHR32141:SF182">
    <property type="entry name" value="F-BOX DOMAIN-CONTAINING PROTEIN"/>
    <property type="match status" value="1"/>
</dbReference>
<organism evidence="1">
    <name type="scientific">Aegilops tauschii</name>
    <name type="common">Tausch's goatgrass</name>
    <name type="synonym">Aegilops squarrosa</name>
    <dbReference type="NCBI Taxonomy" id="37682"/>
    <lineage>
        <taxon>Eukaryota</taxon>
        <taxon>Viridiplantae</taxon>
        <taxon>Streptophyta</taxon>
        <taxon>Embryophyta</taxon>
        <taxon>Tracheophyta</taxon>
        <taxon>Spermatophyta</taxon>
        <taxon>Magnoliopsida</taxon>
        <taxon>Liliopsida</taxon>
        <taxon>Poales</taxon>
        <taxon>Poaceae</taxon>
        <taxon>BOP clade</taxon>
        <taxon>Pooideae</taxon>
        <taxon>Triticodae</taxon>
        <taxon>Triticeae</taxon>
        <taxon>Triticinae</taxon>
        <taxon>Aegilops</taxon>
    </lineage>
</organism>
<dbReference type="PANTHER" id="PTHR32141">
    <property type="match status" value="1"/>
</dbReference>
<dbReference type="Pfam" id="PF08387">
    <property type="entry name" value="FBD"/>
    <property type="match status" value="1"/>
</dbReference>
<dbReference type="AlphaFoldDB" id="M8B0S1"/>
<dbReference type="InterPro" id="IPR055302">
    <property type="entry name" value="F-box_dom-containing"/>
</dbReference>
<proteinExistence type="predicted"/>
<dbReference type="Pfam" id="PF24758">
    <property type="entry name" value="LRR_At5g56370"/>
    <property type="match status" value="1"/>
</dbReference>